<evidence type="ECO:0008006" key="4">
    <source>
        <dbReference type="Google" id="ProtNLM"/>
    </source>
</evidence>
<feature type="transmembrane region" description="Helical" evidence="1">
    <location>
        <begin position="65"/>
        <end position="85"/>
    </location>
</feature>
<keyword evidence="3" id="KW-1185">Reference proteome</keyword>
<feature type="transmembrane region" description="Helical" evidence="1">
    <location>
        <begin position="28"/>
        <end position="53"/>
    </location>
</feature>
<proteinExistence type="predicted"/>
<comment type="caution">
    <text evidence="2">The sequence shown here is derived from an EMBL/GenBank/DDBJ whole genome shotgun (WGS) entry which is preliminary data.</text>
</comment>
<dbReference type="Proteomes" id="UP001597013">
    <property type="component" value="Unassembled WGS sequence"/>
</dbReference>
<keyword evidence="1" id="KW-0472">Membrane</keyword>
<keyword evidence="1" id="KW-0812">Transmembrane</keyword>
<accession>A0ABW3N982</accession>
<name>A0ABW3N982_9FLAO</name>
<evidence type="ECO:0000313" key="2">
    <source>
        <dbReference type="EMBL" id="MFD1064224.1"/>
    </source>
</evidence>
<organism evidence="2 3">
    <name type="scientific">Winogradskyella litorisediminis</name>
    <dbReference type="NCBI Taxonomy" id="1156618"/>
    <lineage>
        <taxon>Bacteria</taxon>
        <taxon>Pseudomonadati</taxon>
        <taxon>Bacteroidota</taxon>
        <taxon>Flavobacteriia</taxon>
        <taxon>Flavobacteriales</taxon>
        <taxon>Flavobacteriaceae</taxon>
        <taxon>Winogradskyella</taxon>
    </lineage>
</organism>
<dbReference type="EMBL" id="JBHTJL010000016">
    <property type="protein sequence ID" value="MFD1064224.1"/>
    <property type="molecule type" value="Genomic_DNA"/>
</dbReference>
<protein>
    <recommendedName>
        <fullName evidence="4">MFS transporter</fullName>
    </recommendedName>
</protein>
<keyword evidence="1" id="KW-1133">Transmembrane helix</keyword>
<evidence type="ECO:0000256" key="1">
    <source>
        <dbReference type="SAM" id="Phobius"/>
    </source>
</evidence>
<dbReference type="RefSeq" id="WP_386132438.1">
    <property type="nucleotide sequence ID" value="NZ_JBHTJL010000016.1"/>
</dbReference>
<reference evidence="3" key="1">
    <citation type="journal article" date="2019" name="Int. J. Syst. Evol. Microbiol.">
        <title>The Global Catalogue of Microorganisms (GCM) 10K type strain sequencing project: providing services to taxonomists for standard genome sequencing and annotation.</title>
        <authorList>
            <consortium name="The Broad Institute Genomics Platform"/>
            <consortium name="The Broad Institute Genome Sequencing Center for Infectious Disease"/>
            <person name="Wu L."/>
            <person name="Ma J."/>
        </authorList>
    </citation>
    <scope>NUCLEOTIDE SEQUENCE [LARGE SCALE GENOMIC DNA]</scope>
    <source>
        <strain evidence="3">CCUG 62215</strain>
    </source>
</reference>
<gene>
    <name evidence="2" type="ORF">ACFQ1Q_13290</name>
</gene>
<evidence type="ECO:0000313" key="3">
    <source>
        <dbReference type="Proteomes" id="UP001597013"/>
    </source>
</evidence>
<sequence>MLGFLLIFLIGREFYRLAEKFEKNKWLFGILGVASYYIGTMLAGGMVGLIMGLTDTEITDEKAKLVGYATIPVGLLVTYIFYKILKPNWEEEYRRNLIREQNKTKVYGVSPIDQEEE</sequence>